<dbReference type="EMBL" id="JABXXO010000003">
    <property type="protein sequence ID" value="KAF7782232.1"/>
    <property type="molecule type" value="Genomic_DNA"/>
</dbReference>
<feature type="region of interest" description="Disordered" evidence="1">
    <location>
        <begin position="513"/>
        <end position="539"/>
    </location>
</feature>
<dbReference type="Proteomes" id="UP000629468">
    <property type="component" value="Unassembled WGS sequence"/>
</dbReference>
<comment type="caution">
    <text evidence="2">The sequence shown here is derived from an EMBL/GenBank/DDBJ whole genome shotgun (WGS) entry which is preliminary data.</text>
</comment>
<sequence length="539" mass="61405">MPITLDLITEVFLRRIRTFFSFKAHPGLNICLCLLCGLKRILHLLHRIFAGHVHADKEVARRPPELPLELWLEIFQFATHVHRSTSIRLLDPFEPKRTSNNVMAANAPSLSIRTKLALVLVCKSWKVVAERFLYEHLVIRSPARANAILKTLLASRRTLHNGEIDTGYGRWPVHIEIFTHARGTNNIRFLQTLFRIFQCCPNVRHLSGSWIHPLPIEFLNVISDCYAPTLQGLCWDEANTTAPFTVATPDFISSFQDLRVLDLRHYVGCNFTQFSNSTSSPTLPYVTDLILSTRSECLQTANFLSLPRVRNLTLCITLHDCQVFKPRVPYHEIRRFIEKHGHTLTSVDLPTPAPILEPEPDSSGFRHTVEHIRPDVFLEPDACPNLVSLVYPVTSEPLTPHGHPNLRRIGLRGVLRAETLYPDKPSKVKTHLEGITPKLYPRLQEIRTVGFLVDAETDRYIKDVFIWWVEKFEDYNIDLLDGEGVLWAYTDPVDEAIGPVEVPSKLEMGEQSKELCSLPLDTPTELKDTSDSRSACDAQ</sequence>
<protein>
    <recommendedName>
        <fullName evidence="4">F-box domain-containing protein</fullName>
    </recommendedName>
</protein>
<dbReference type="AlphaFoldDB" id="A0A8H7F7N3"/>
<reference evidence="2 3" key="1">
    <citation type="journal article" name="Sci. Rep.">
        <title>Telomere-to-telomere assembled and centromere annotated genomes of the two main subspecies of the button mushroom Agaricus bisporus reveal especially polymorphic chromosome ends.</title>
        <authorList>
            <person name="Sonnenberg A.S.M."/>
            <person name="Sedaghat-Telgerd N."/>
            <person name="Lavrijssen B."/>
            <person name="Ohm R.A."/>
            <person name="Hendrickx P.M."/>
            <person name="Scholtmeijer K."/>
            <person name="Baars J.J.P."/>
            <person name="van Peer A."/>
        </authorList>
    </citation>
    <scope>NUCLEOTIDE SEQUENCE [LARGE SCALE GENOMIC DNA]</scope>
    <source>
        <strain evidence="2 3">H119_p4</strain>
    </source>
</reference>
<evidence type="ECO:0000256" key="1">
    <source>
        <dbReference type="SAM" id="MobiDB-lite"/>
    </source>
</evidence>
<organism evidence="2 3">
    <name type="scientific">Agaricus bisporus var. burnettii</name>
    <dbReference type="NCBI Taxonomy" id="192524"/>
    <lineage>
        <taxon>Eukaryota</taxon>
        <taxon>Fungi</taxon>
        <taxon>Dikarya</taxon>
        <taxon>Basidiomycota</taxon>
        <taxon>Agaricomycotina</taxon>
        <taxon>Agaricomycetes</taxon>
        <taxon>Agaricomycetidae</taxon>
        <taxon>Agaricales</taxon>
        <taxon>Agaricineae</taxon>
        <taxon>Agaricaceae</taxon>
        <taxon>Agaricus</taxon>
    </lineage>
</organism>
<accession>A0A8H7F7N3</accession>
<name>A0A8H7F7N3_AGABI</name>
<evidence type="ECO:0008006" key="4">
    <source>
        <dbReference type="Google" id="ProtNLM"/>
    </source>
</evidence>
<gene>
    <name evidence="2" type="ORF">Agabi119p4_1608</name>
</gene>
<dbReference type="SUPFAM" id="SSF52047">
    <property type="entry name" value="RNI-like"/>
    <property type="match status" value="1"/>
</dbReference>
<evidence type="ECO:0000313" key="3">
    <source>
        <dbReference type="Proteomes" id="UP000629468"/>
    </source>
</evidence>
<evidence type="ECO:0000313" key="2">
    <source>
        <dbReference type="EMBL" id="KAF7782232.1"/>
    </source>
</evidence>
<proteinExistence type="predicted"/>